<sequence length="108" mass="12309">MSLDTLPREITDLILIRLSPRHVYAQISLGCRRLQFLSQHLLDFGGRENHIPLSLHLIIKHMTGRRRASTLEDAMWSSKVMLLDNFETVEGKGWLAGSVTVQMQGHAF</sequence>
<reference evidence="1 2" key="1">
    <citation type="journal article" date="2015" name="Genome Biol. Evol.">
        <title>Phylogenomic analyses indicate that early fungi evolved digesting cell walls of algal ancestors of land plants.</title>
        <authorList>
            <person name="Chang Y."/>
            <person name="Wang S."/>
            <person name="Sekimoto S."/>
            <person name="Aerts A.L."/>
            <person name="Choi C."/>
            <person name="Clum A."/>
            <person name="LaButti K.M."/>
            <person name="Lindquist E.A."/>
            <person name="Yee Ngan C."/>
            <person name="Ohm R.A."/>
            <person name="Salamov A.A."/>
            <person name="Grigoriev I.V."/>
            <person name="Spatafora J.W."/>
            <person name="Berbee M.L."/>
        </authorList>
    </citation>
    <scope>NUCLEOTIDE SEQUENCE [LARGE SCALE GENOMIC DNA]</scope>
    <source>
        <strain evidence="1 2">JEL478</strain>
    </source>
</reference>
<evidence type="ECO:0000313" key="2">
    <source>
        <dbReference type="Proteomes" id="UP000070544"/>
    </source>
</evidence>
<protein>
    <recommendedName>
        <fullName evidence="3">F-box domain-containing protein</fullName>
    </recommendedName>
</protein>
<keyword evidence="2" id="KW-1185">Reference proteome</keyword>
<name>A0A139AI33_GONPJ</name>
<accession>A0A139AI33</accession>
<dbReference type="AlphaFoldDB" id="A0A139AI33"/>
<evidence type="ECO:0008006" key="3">
    <source>
        <dbReference type="Google" id="ProtNLM"/>
    </source>
</evidence>
<gene>
    <name evidence="1" type="ORF">M427DRAFT_55415</name>
</gene>
<dbReference type="Proteomes" id="UP000070544">
    <property type="component" value="Unassembled WGS sequence"/>
</dbReference>
<proteinExistence type="predicted"/>
<evidence type="ECO:0000313" key="1">
    <source>
        <dbReference type="EMBL" id="KXS16457.1"/>
    </source>
</evidence>
<organism evidence="1 2">
    <name type="scientific">Gonapodya prolifera (strain JEL478)</name>
    <name type="common">Monoblepharis prolifera</name>
    <dbReference type="NCBI Taxonomy" id="1344416"/>
    <lineage>
        <taxon>Eukaryota</taxon>
        <taxon>Fungi</taxon>
        <taxon>Fungi incertae sedis</taxon>
        <taxon>Chytridiomycota</taxon>
        <taxon>Chytridiomycota incertae sedis</taxon>
        <taxon>Monoblepharidomycetes</taxon>
        <taxon>Monoblepharidales</taxon>
        <taxon>Gonapodyaceae</taxon>
        <taxon>Gonapodya</taxon>
    </lineage>
</organism>
<dbReference type="EMBL" id="KQ965752">
    <property type="protein sequence ID" value="KXS16457.1"/>
    <property type="molecule type" value="Genomic_DNA"/>
</dbReference>